<accession>A0A6L9QVI9</accession>
<comment type="caution">
    <text evidence="3">The sequence shown here is derived from an EMBL/GenBank/DDBJ whole genome shotgun (WGS) entry which is preliminary data.</text>
</comment>
<organism evidence="3 4">
    <name type="scientific">Actinomadura bangladeshensis</name>
    <dbReference type="NCBI Taxonomy" id="453573"/>
    <lineage>
        <taxon>Bacteria</taxon>
        <taxon>Bacillati</taxon>
        <taxon>Actinomycetota</taxon>
        <taxon>Actinomycetes</taxon>
        <taxon>Streptosporangiales</taxon>
        <taxon>Thermomonosporaceae</taxon>
        <taxon>Actinomadura</taxon>
    </lineage>
</organism>
<dbReference type="Pfam" id="PF00135">
    <property type="entry name" value="COesterase"/>
    <property type="match status" value="1"/>
</dbReference>
<protein>
    <submittedName>
        <fullName evidence="3">Carboxylesterase family protein</fullName>
    </submittedName>
</protein>
<dbReference type="PANTHER" id="PTHR43903">
    <property type="entry name" value="NEUROLIGIN"/>
    <property type="match status" value="1"/>
</dbReference>
<dbReference type="Gene3D" id="3.40.50.1820">
    <property type="entry name" value="alpha/beta hydrolase"/>
    <property type="match status" value="1"/>
</dbReference>
<dbReference type="EMBL" id="JAAGLI010001130">
    <property type="protein sequence ID" value="NEA29128.1"/>
    <property type="molecule type" value="Genomic_DNA"/>
</dbReference>
<reference evidence="3 4" key="1">
    <citation type="submission" date="2020-01" db="EMBL/GenBank/DDBJ databases">
        <title>Insect and environment-associated Actinomycetes.</title>
        <authorList>
            <person name="Currrie C."/>
            <person name="Chevrette M."/>
            <person name="Carlson C."/>
            <person name="Stubbendieck R."/>
            <person name="Wendt-Pienkowski E."/>
        </authorList>
    </citation>
    <scope>NUCLEOTIDE SEQUENCE [LARGE SCALE GENOMIC DNA]</scope>
    <source>
        <strain evidence="3 4">SID10258</strain>
    </source>
</reference>
<proteinExistence type="predicted"/>
<evidence type="ECO:0000256" key="1">
    <source>
        <dbReference type="SAM" id="MobiDB-lite"/>
    </source>
</evidence>
<feature type="region of interest" description="Disordered" evidence="1">
    <location>
        <begin position="40"/>
        <end position="154"/>
    </location>
</feature>
<feature type="compositionally biased region" description="Basic residues" evidence="1">
    <location>
        <begin position="111"/>
        <end position="154"/>
    </location>
</feature>
<name>A0A6L9QVI9_9ACTN</name>
<feature type="compositionally biased region" description="Pro residues" evidence="1">
    <location>
        <begin position="68"/>
        <end position="78"/>
    </location>
</feature>
<evidence type="ECO:0000313" key="4">
    <source>
        <dbReference type="Proteomes" id="UP000475532"/>
    </source>
</evidence>
<dbReference type="InterPro" id="IPR002018">
    <property type="entry name" value="CarbesteraseB"/>
</dbReference>
<evidence type="ECO:0000313" key="3">
    <source>
        <dbReference type="EMBL" id="NEA29128.1"/>
    </source>
</evidence>
<dbReference type="AlphaFoldDB" id="A0A6L9QVI9"/>
<dbReference type="InterPro" id="IPR029058">
    <property type="entry name" value="AB_hydrolase_fold"/>
</dbReference>
<dbReference type="InterPro" id="IPR051093">
    <property type="entry name" value="Neuroligin/BSAL"/>
</dbReference>
<feature type="domain" description="Carboxylesterase type B" evidence="2">
    <location>
        <begin position="12"/>
        <end position="72"/>
    </location>
</feature>
<dbReference type="Proteomes" id="UP000475532">
    <property type="component" value="Unassembled WGS sequence"/>
</dbReference>
<sequence length="154" mass="17002">MGERAAGTARVQVTVRSGVLEGMTDGTVARFLGVPYAAAPFGENRMRPPQPVKPWEDVRPALEYGPTAPEPYAPPVPRAPAGDRHPGRGLPEPQHLDPRSGGRRPAGAGVHPRRRLRGGIRVRPPVRRVGVRLRRRRVRHHQLPAGRRRLPPPR</sequence>
<gene>
    <name evidence="3" type="ORF">G3I70_42500</name>
</gene>
<evidence type="ECO:0000259" key="2">
    <source>
        <dbReference type="Pfam" id="PF00135"/>
    </source>
</evidence>
<dbReference type="SUPFAM" id="SSF53474">
    <property type="entry name" value="alpha/beta-Hydrolases"/>
    <property type="match status" value="1"/>
</dbReference>